<evidence type="ECO:0000313" key="1">
    <source>
        <dbReference type="EMBL" id="KKB10307.1"/>
    </source>
</evidence>
<organism evidence="1 2">
    <name type="scientific">Devosia chinhatensis</name>
    <dbReference type="NCBI Taxonomy" id="429727"/>
    <lineage>
        <taxon>Bacteria</taxon>
        <taxon>Pseudomonadati</taxon>
        <taxon>Pseudomonadota</taxon>
        <taxon>Alphaproteobacteria</taxon>
        <taxon>Hyphomicrobiales</taxon>
        <taxon>Devosiaceae</taxon>
        <taxon>Devosia</taxon>
    </lineage>
</organism>
<evidence type="ECO:0000313" key="2">
    <source>
        <dbReference type="Proteomes" id="UP000033649"/>
    </source>
</evidence>
<dbReference type="PATRIC" id="fig|429727.3.peg.1250"/>
<comment type="caution">
    <text evidence="1">The sequence shown here is derived from an EMBL/GenBank/DDBJ whole genome shotgun (WGS) entry which is preliminary data.</text>
</comment>
<accession>A0A0F5FQ52</accession>
<keyword evidence="2" id="KW-1185">Reference proteome</keyword>
<proteinExistence type="predicted"/>
<gene>
    <name evidence="1" type="ORF">VE26_06020</name>
</gene>
<reference evidence="1 2" key="1">
    <citation type="submission" date="2015-03" db="EMBL/GenBank/DDBJ databases">
        <authorList>
            <person name="Hassan Y."/>
            <person name="Lepp D."/>
            <person name="Li X.-Z."/>
            <person name="Zhou T."/>
        </authorList>
    </citation>
    <scope>NUCLEOTIDE SEQUENCE [LARGE SCALE GENOMIC DNA]</scope>
    <source>
        <strain evidence="1 2">IPL18</strain>
    </source>
</reference>
<protein>
    <submittedName>
        <fullName evidence="1">Uncharacterized protein</fullName>
    </submittedName>
</protein>
<sequence>MIDDPVEFDIYLRGPVWKRVTDSAFEDDFAADLNALTTAEMDTSVLTALLQAANPPLDWEVGEAMAECLLEDELNAVWPWNENRDKKTPKASLPGADIVGFLGDGDETIFLFGEVKTSSHADNPPGVMSGRSGLAHQIDTLADDREIHRTLIQWLFARCRSVPHFKARYDMALKRYLQSDGTDFAIVGVLLRDTAPHADDLRTRGTKLDGLPVGPRRRLDAWYTPRAISDWVRIAEAAS</sequence>
<dbReference type="Proteomes" id="UP000033649">
    <property type="component" value="Unassembled WGS sequence"/>
</dbReference>
<name>A0A0F5FQ52_9HYPH</name>
<dbReference type="AlphaFoldDB" id="A0A0F5FQ52"/>
<dbReference type="EMBL" id="JZEY01000054">
    <property type="protein sequence ID" value="KKB10307.1"/>
    <property type="molecule type" value="Genomic_DNA"/>
</dbReference>